<dbReference type="GO" id="GO:0006107">
    <property type="term" value="P:oxaloacetate metabolic process"/>
    <property type="evidence" value="ECO:0007669"/>
    <property type="project" value="UniProtKB-UniRule"/>
</dbReference>
<dbReference type="SUPFAM" id="SSF51621">
    <property type="entry name" value="Phosphoenolpyruvate/pyruvate domain"/>
    <property type="match status" value="1"/>
</dbReference>
<gene>
    <name evidence="10 13" type="primary">ppc</name>
    <name evidence="13" type="ORF">MBMO_EBAC000-69B03.39</name>
</gene>
<dbReference type="PANTHER" id="PTHR30523:SF6">
    <property type="entry name" value="PHOSPHOENOLPYRUVATE CARBOXYLASE"/>
    <property type="match status" value="1"/>
</dbReference>
<dbReference type="GO" id="GO:0015977">
    <property type="term" value="P:carbon fixation"/>
    <property type="evidence" value="ECO:0007669"/>
    <property type="project" value="UniProtKB-UniRule"/>
</dbReference>
<evidence type="ECO:0000256" key="12">
    <source>
        <dbReference type="PROSITE-ProRule" id="PRU10112"/>
    </source>
</evidence>
<name>Q6SFD0_9BACT</name>
<sequence length="873" mass="97016">MTPSSTSNTAQLRQNVRHLGEILGQVIQSQGDAGLFEAVEAIRLQSKQSRDDDDQEALRALLTQLNEKQILDVARAFSHFLNLANIAEQHHTLADYSQSLFSATASLESAFQQLLKDHEHNRLNTVLKNLSIDLVLTAHPTEITRRTLIHKHGEINDCLTRLEILNDKAAASSKDHSRLKELISQIWHTEEFRSDRPTPIDEARWAFAVIENSLWDAVPQFLRVVDDICERYALPIPPPNWSPIRISSWIGGDRDGNPNVTAKVTREVLLLAQWQACTLLENDIATLYEELSVTTASTTLEEATEGALEPYRFLLKPLRDRLQGQRLNIEKALNDQSLAPAPLTLSEIVDPLEACYESLQAVNLDVLARGYLLDTLRRVHCFGPYLIQLDIRQESARHTQAIAELTEALALGDYRDWNEGQRCDWLRGELDNPRPLIPAGWKPTPETQEVIDTFLVIAETPQSALGSYVISMAAEASDVLAVQVLLKATGCTTNMLVAPLFETLDDLESAPRVVEELLSDNAYRDRCDHQIMVMIGYSDSAKDAGMLAAGWAQYRAQESLLGVCKKFAVKLQLFHGRGGSIGRGGAPAHDALLSQPPGSLENGLRVTEQGEMIRTKLGLTPLAVNTLGRYASAILQANLTPPPEPAGEWRVLMNRLAQHSCEDYRRWVRDEPNFVPYFRQATPEQELASLPLGSRPTRRRSDGGIASLRAIPWIFAWSQNRLMLPAWLGAGSALARAAADGREVVLKSMAREWPFFGARLSMLEMVFAKSDLTIAELYDHLLVSPELADLGAALRQQLSNDRAALLAILETGSELEGDNWGRESINLRDIYTAPLNLLQAELLRRQRANPEEATERALMVTIAGVAAGMRNTG</sequence>
<dbReference type="InterPro" id="IPR015813">
    <property type="entry name" value="Pyrv/PenolPyrv_kinase-like_dom"/>
</dbReference>
<dbReference type="PRINTS" id="PR00150">
    <property type="entry name" value="PEPCARBXLASE"/>
</dbReference>
<dbReference type="HAMAP" id="MF_00595">
    <property type="entry name" value="PEPcase_type1"/>
    <property type="match status" value="1"/>
</dbReference>
<evidence type="ECO:0000313" key="13">
    <source>
        <dbReference type="EMBL" id="AAR38290.1"/>
    </source>
</evidence>
<comment type="function">
    <text evidence="2 10">Forms oxaloacetate, a four-carbon dicarboxylic acid source for the tricarboxylic acid cycle.</text>
</comment>
<dbReference type="Pfam" id="PF00311">
    <property type="entry name" value="PEPcase"/>
    <property type="match status" value="1"/>
</dbReference>
<evidence type="ECO:0000256" key="2">
    <source>
        <dbReference type="ARBA" id="ARBA00003670"/>
    </source>
</evidence>
<dbReference type="EC" id="4.1.1.31" evidence="4 10"/>
<comment type="similarity">
    <text evidence="3 10">Belongs to the PEPCase type 1 family.</text>
</comment>
<feature type="active site" evidence="10 11">
    <location>
        <position position="139"/>
    </location>
</feature>
<proteinExistence type="inferred from homology"/>
<organism evidence="13">
    <name type="scientific">uncultured marine bacterium 581</name>
    <dbReference type="NCBI Taxonomy" id="257401"/>
    <lineage>
        <taxon>Bacteria</taxon>
        <taxon>environmental samples</taxon>
    </lineage>
</organism>
<evidence type="ECO:0000256" key="1">
    <source>
        <dbReference type="ARBA" id="ARBA00001946"/>
    </source>
</evidence>
<reference evidence="13" key="2">
    <citation type="submission" date="2003-12" db="EMBL/GenBank/DDBJ databases">
        <title>Monterey Bay Coastal Ocean Microbial Observatory environmental clone sequencing.</title>
        <authorList>
            <person name="DeLong E.F."/>
        </authorList>
    </citation>
    <scope>NUCLEOTIDE SEQUENCE</scope>
</reference>
<evidence type="ECO:0000256" key="9">
    <source>
        <dbReference type="ARBA" id="ARBA00048995"/>
    </source>
</evidence>
<dbReference type="InterPro" id="IPR033129">
    <property type="entry name" value="PEPCASE_His_AS"/>
</dbReference>
<dbReference type="PANTHER" id="PTHR30523">
    <property type="entry name" value="PHOSPHOENOLPYRUVATE CARBOXYLASE"/>
    <property type="match status" value="1"/>
</dbReference>
<evidence type="ECO:0000256" key="10">
    <source>
        <dbReference type="HAMAP-Rule" id="MF_00595"/>
    </source>
</evidence>
<keyword evidence="6 10" id="KW-0460">Magnesium</keyword>
<keyword evidence="7 10" id="KW-0456">Lyase</keyword>
<dbReference type="GO" id="GO:0006099">
    <property type="term" value="P:tricarboxylic acid cycle"/>
    <property type="evidence" value="ECO:0007669"/>
    <property type="project" value="InterPro"/>
</dbReference>
<evidence type="ECO:0000256" key="3">
    <source>
        <dbReference type="ARBA" id="ARBA00008346"/>
    </source>
</evidence>
<evidence type="ECO:0000256" key="8">
    <source>
        <dbReference type="ARBA" id="ARBA00023300"/>
    </source>
</evidence>
<comment type="cofactor">
    <cofactor evidence="1 10">
        <name>Mg(2+)</name>
        <dbReference type="ChEBI" id="CHEBI:18420"/>
    </cofactor>
</comment>
<keyword evidence="13" id="KW-0670">Pyruvate</keyword>
<evidence type="ECO:0000256" key="5">
    <source>
        <dbReference type="ARBA" id="ARBA00022419"/>
    </source>
</evidence>
<protein>
    <recommendedName>
        <fullName evidence="5 10">Phosphoenolpyruvate carboxylase</fullName>
        <shortName evidence="10">PEPC</shortName>
        <shortName evidence="10">PEPCase</shortName>
        <ecNumber evidence="4 10">4.1.1.31</ecNumber>
    </recommendedName>
</protein>
<dbReference type="Gene3D" id="1.20.1440.90">
    <property type="entry name" value="Phosphoenolpyruvate/pyruvate domain"/>
    <property type="match status" value="1"/>
</dbReference>
<dbReference type="PROSITE" id="PS00393">
    <property type="entry name" value="PEPCASE_2"/>
    <property type="match status" value="1"/>
</dbReference>
<evidence type="ECO:0000256" key="11">
    <source>
        <dbReference type="PROSITE-ProRule" id="PRU10111"/>
    </source>
</evidence>
<dbReference type="AlphaFoldDB" id="Q6SFD0"/>
<comment type="catalytic activity">
    <reaction evidence="9 10">
        <text>oxaloacetate + phosphate = phosphoenolpyruvate + hydrogencarbonate</text>
        <dbReference type="Rhea" id="RHEA:28370"/>
        <dbReference type="ChEBI" id="CHEBI:16452"/>
        <dbReference type="ChEBI" id="CHEBI:17544"/>
        <dbReference type="ChEBI" id="CHEBI:43474"/>
        <dbReference type="ChEBI" id="CHEBI:58702"/>
        <dbReference type="EC" id="4.1.1.31"/>
    </reaction>
</comment>
<dbReference type="InterPro" id="IPR021135">
    <property type="entry name" value="PEP_COase"/>
</dbReference>
<dbReference type="PROSITE" id="PS00781">
    <property type="entry name" value="PEPCASE_1"/>
    <property type="match status" value="1"/>
</dbReference>
<evidence type="ECO:0000256" key="7">
    <source>
        <dbReference type="ARBA" id="ARBA00023239"/>
    </source>
</evidence>
<evidence type="ECO:0000256" key="6">
    <source>
        <dbReference type="ARBA" id="ARBA00022842"/>
    </source>
</evidence>
<dbReference type="InterPro" id="IPR022805">
    <property type="entry name" value="PEP_COase_bac/pln-type"/>
</dbReference>
<evidence type="ECO:0000256" key="4">
    <source>
        <dbReference type="ARBA" id="ARBA00012305"/>
    </source>
</evidence>
<dbReference type="NCBIfam" id="NF000584">
    <property type="entry name" value="PRK00009.1"/>
    <property type="match status" value="1"/>
</dbReference>
<dbReference type="EMBL" id="AY458648">
    <property type="protein sequence ID" value="AAR38290.1"/>
    <property type="molecule type" value="Genomic_DNA"/>
</dbReference>
<dbReference type="GO" id="GO:0008964">
    <property type="term" value="F:phosphoenolpyruvate carboxylase activity"/>
    <property type="evidence" value="ECO:0007669"/>
    <property type="project" value="UniProtKB-UniRule"/>
</dbReference>
<dbReference type="InterPro" id="IPR018129">
    <property type="entry name" value="PEP_COase_Lys_AS"/>
</dbReference>
<feature type="active site" evidence="10 12">
    <location>
        <position position="542"/>
    </location>
</feature>
<accession>Q6SFD0</accession>
<dbReference type="GO" id="GO:0000287">
    <property type="term" value="F:magnesium ion binding"/>
    <property type="evidence" value="ECO:0007669"/>
    <property type="project" value="UniProtKB-UniRule"/>
</dbReference>
<dbReference type="GO" id="GO:0005829">
    <property type="term" value="C:cytosol"/>
    <property type="evidence" value="ECO:0007669"/>
    <property type="project" value="TreeGrafter"/>
</dbReference>
<reference evidence="13" key="1">
    <citation type="submission" date="2003-11" db="EMBL/GenBank/DDBJ databases">
        <authorList>
            <person name="Heidelberg J.F."/>
            <person name="Eisen J.A."/>
            <person name="Nelson W.C."/>
            <person name="DeLong E.F."/>
        </authorList>
    </citation>
    <scope>NUCLEOTIDE SEQUENCE</scope>
</reference>
<keyword evidence="8 10" id="KW-0120">Carbon dioxide fixation</keyword>
<comment type="subunit">
    <text evidence="10">Homotetramer.</text>
</comment>